<dbReference type="GO" id="GO:0036297">
    <property type="term" value="P:interstrand cross-link repair"/>
    <property type="evidence" value="ECO:0007669"/>
    <property type="project" value="InterPro"/>
</dbReference>
<dbReference type="STRING" id="35608.A0A2U1Q6Q4"/>
<dbReference type="GO" id="GO:0043240">
    <property type="term" value="C:Fanconi anaemia nuclear complex"/>
    <property type="evidence" value="ECO:0007669"/>
    <property type="project" value="InterPro"/>
</dbReference>
<dbReference type="OrthoDB" id="1930482at2759"/>
<dbReference type="InterPro" id="IPR035428">
    <property type="entry name" value="FANCF"/>
</dbReference>
<organism evidence="2 3">
    <name type="scientific">Artemisia annua</name>
    <name type="common">Sweet wormwood</name>
    <dbReference type="NCBI Taxonomy" id="35608"/>
    <lineage>
        <taxon>Eukaryota</taxon>
        <taxon>Viridiplantae</taxon>
        <taxon>Streptophyta</taxon>
        <taxon>Embryophyta</taxon>
        <taxon>Tracheophyta</taxon>
        <taxon>Spermatophyta</taxon>
        <taxon>Magnoliopsida</taxon>
        <taxon>eudicotyledons</taxon>
        <taxon>Gunneridae</taxon>
        <taxon>Pentapetalae</taxon>
        <taxon>asterids</taxon>
        <taxon>campanulids</taxon>
        <taxon>Asterales</taxon>
        <taxon>Asteraceae</taxon>
        <taxon>Asteroideae</taxon>
        <taxon>Anthemideae</taxon>
        <taxon>Artemisiinae</taxon>
        <taxon>Artemisia</taxon>
    </lineage>
</organism>
<keyword evidence="3" id="KW-1185">Reference proteome</keyword>
<accession>A0A2U1Q6Q4</accession>
<sequence length="82" mass="9229">MDGDQDSLDELDAALSELTSDPNFPQGLKHMSSATLGEARYFSTLPMRDAYLKAVLEATIEMDLDELHQTKTNYLDVYLRCV</sequence>
<dbReference type="PANTHER" id="PTHR14449">
    <property type="entry name" value="FANCONI ANEMIA GROUP F PROTEIN FANCF"/>
    <property type="match status" value="1"/>
</dbReference>
<proteinExistence type="predicted"/>
<evidence type="ECO:0000313" key="2">
    <source>
        <dbReference type="EMBL" id="PWA93694.1"/>
    </source>
</evidence>
<dbReference type="PANTHER" id="PTHR14449:SF2">
    <property type="entry name" value="FANCONI ANEMIA GROUP F PROTEIN"/>
    <property type="match status" value="1"/>
</dbReference>
<reference evidence="2 3" key="1">
    <citation type="journal article" date="2018" name="Mol. Plant">
        <title>The genome of Artemisia annua provides insight into the evolution of Asteraceae family and artemisinin biosynthesis.</title>
        <authorList>
            <person name="Shen Q."/>
            <person name="Zhang L."/>
            <person name="Liao Z."/>
            <person name="Wang S."/>
            <person name="Yan T."/>
            <person name="Shi P."/>
            <person name="Liu M."/>
            <person name="Fu X."/>
            <person name="Pan Q."/>
            <person name="Wang Y."/>
            <person name="Lv Z."/>
            <person name="Lu X."/>
            <person name="Zhang F."/>
            <person name="Jiang W."/>
            <person name="Ma Y."/>
            <person name="Chen M."/>
            <person name="Hao X."/>
            <person name="Li L."/>
            <person name="Tang Y."/>
            <person name="Lv G."/>
            <person name="Zhou Y."/>
            <person name="Sun X."/>
            <person name="Brodelius P.E."/>
            <person name="Rose J.K.C."/>
            <person name="Tang K."/>
        </authorList>
    </citation>
    <scope>NUCLEOTIDE SEQUENCE [LARGE SCALE GENOMIC DNA]</scope>
    <source>
        <strain evidence="3">cv. Huhao1</strain>
        <tissue evidence="2">Leaf</tissue>
    </source>
</reference>
<gene>
    <name evidence="2" type="ORF">CTI12_AA068600</name>
</gene>
<evidence type="ECO:0000256" key="1">
    <source>
        <dbReference type="SAM" id="MobiDB-lite"/>
    </source>
</evidence>
<name>A0A2U1Q6Q4_ARTAN</name>
<feature type="region of interest" description="Disordered" evidence="1">
    <location>
        <begin position="1"/>
        <end position="29"/>
    </location>
</feature>
<dbReference type="AlphaFoldDB" id="A0A2U1Q6Q4"/>
<feature type="compositionally biased region" description="Acidic residues" evidence="1">
    <location>
        <begin position="1"/>
        <end position="12"/>
    </location>
</feature>
<dbReference type="EMBL" id="PKPP01000367">
    <property type="protein sequence ID" value="PWA93694.1"/>
    <property type="molecule type" value="Genomic_DNA"/>
</dbReference>
<protein>
    <submittedName>
        <fullName evidence="2">Uncharacterized protein</fullName>
    </submittedName>
</protein>
<evidence type="ECO:0000313" key="3">
    <source>
        <dbReference type="Proteomes" id="UP000245207"/>
    </source>
</evidence>
<dbReference type="Proteomes" id="UP000245207">
    <property type="component" value="Unassembled WGS sequence"/>
</dbReference>
<comment type="caution">
    <text evidence="2">The sequence shown here is derived from an EMBL/GenBank/DDBJ whole genome shotgun (WGS) entry which is preliminary data.</text>
</comment>